<protein>
    <submittedName>
        <fullName evidence="1">Uncharacterized protein</fullName>
    </submittedName>
</protein>
<organism evidence="1 2">
    <name type="scientific">Penicillium alfredii</name>
    <dbReference type="NCBI Taxonomy" id="1506179"/>
    <lineage>
        <taxon>Eukaryota</taxon>
        <taxon>Fungi</taxon>
        <taxon>Dikarya</taxon>
        <taxon>Ascomycota</taxon>
        <taxon>Pezizomycotina</taxon>
        <taxon>Eurotiomycetes</taxon>
        <taxon>Eurotiomycetidae</taxon>
        <taxon>Eurotiales</taxon>
        <taxon>Aspergillaceae</taxon>
        <taxon>Penicillium</taxon>
    </lineage>
</organism>
<dbReference type="Proteomes" id="UP001141434">
    <property type="component" value="Unassembled WGS sequence"/>
</dbReference>
<keyword evidence="2" id="KW-1185">Reference proteome</keyword>
<name>A0A9W9FKZ1_9EURO</name>
<reference evidence="1" key="2">
    <citation type="journal article" date="2023" name="IMA Fungus">
        <title>Comparative genomic study of the Penicillium genus elucidates a diverse pangenome and 15 lateral gene transfer events.</title>
        <authorList>
            <person name="Petersen C."/>
            <person name="Sorensen T."/>
            <person name="Nielsen M.R."/>
            <person name="Sondergaard T.E."/>
            <person name="Sorensen J.L."/>
            <person name="Fitzpatrick D.A."/>
            <person name="Frisvad J.C."/>
            <person name="Nielsen K.L."/>
        </authorList>
    </citation>
    <scope>NUCLEOTIDE SEQUENCE</scope>
    <source>
        <strain evidence="1">IBT 34128</strain>
    </source>
</reference>
<evidence type="ECO:0000313" key="2">
    <source>
        <dbReference type="Proteomes" id="UP001141434"/>
    </source>
</evidence>
<dbReference type="RefSeq" id="XP_056512975.1">
    <property type="nucleotide sequence ID" value="XM_056654948.1"/>
</dbReference>
<gene>
    <name evidence="1" type="ORF">NUU61_004366</name>
</gene>
<reference evidence="1" key="1">
    <citation type="submission" date="2022-11" db="EMBL/GenBank/DDBJ databases">
        <authorList>
            <person name="Petersen C."/>
        </authorList>
    </citation>
    <scope>NUCLEOTIDE SEQUENCE</scope>
    <source>
        <strain evidence="1">IBT 34128</strain>
    </source>
</reference>
<sequence length="87" mass="9951">MTEVPNISTSALVAHMESSSRSKYAIRLYDDFNDYIERSTGGLIQVDDYREDGTARLVARDLETLDRDAVWKDPGKRPSQEQPLLEF</sequence>
<comment type="caution">
    <text evidence="1">The sequence shown here is derived from an EMBL/GenBank/DDBJ whole genome shotgun (WGS) entry which is preliminary data.</text>
</comment>
<dbReference type="GeneID" id="81394116"/>
<accession>A0A9W9FKZ1</accession>
<dbReference type="AlphaFoldDB" id="A0A9W9FKZ1"/>
<evidence type="ECO:0000313" key="1">
    <source>
        <dbReference type="EMBL" id="KAJ5102144.1"/>
    </source>
</evidence>
<dbReference type="EMBL" id="JAPMSZ010000005">
    <property type="protein sequence ID" value="KAJ5102144.1"/>
    <property type="molecule type" value="Genomic_DNA"/>
</dbReference>
<proteinExistence type="predicted"/>